<proteinExistence type="inferred from homology"/>
<feature type="region of interest" description="Disordered" evidence="7">
    <location>
        <begin position="236"/>
        <end position="258"/>
    </location>
</feature>
<dbReference type="PANTHER" id="PTHR48208">
    <property type="entry name" value="CENTROMERE PROTEIN I"/>
    <property type="match status" value="1"/>
</dbReference>
<keyword evidence="4" id="KW-0158">Chromosome</keyword>
<comment type="similarity">
    <text evidence="3">Belongs to the CENP-I/CTF3 family.</text>
</comment>
<dbReference type="GO" id="GO:0000939">
    <property type="term" value="C:inner kinetochore"/>
    <property type="evidence" value="ECO:0007669"/>
    <property type="project" value="TreeGrafter"/>
</dbReference>
<dbReference type="Proteomes" id="UP000193560">
    <property type="component" value="Unassembled WGS sequence"/>
</dbReference>
<name>A0A1X2I2K1_9FUNG</name>
<evidence type="ECO:0000313" key="8">
    <source>
        <dbReference type="EMBL" id="ORZ07837.1"/>
    </source>
</evidence>
<dbReference type="Pfam" id="PF07778">
    <property type="entry name" value="CENP-I"/>
    <property type="match status" value="1"/>
</dbReference>
<dbReference type="GO" id="GO:0000070">
    <property type="term" value="P:mitotic sister chromatid segregation"/>
    <property type="evidence" value="ECO:0007669"/>
    <property type="project" value="TreeGrafter"/>
</dbReference>
<evidence type="ECO:0000256" key="3">
    <source>
        <dbReference type="ARBA" id="ARBA00005470"/>
    </source>
</evidence>
<evidence type="ECO:0000256" key="7">
    <source>
        <dbReference type="SAM" id="MobiDB-lite"/>
    </source>
</evidence>
<keyword evidence="5" id="KW-0539">Nucleus</keyword>
<dbReference type="EMBL" id="MCGE01000033">
    <property type="protein sequence ID" value="ORZ07837.1"/>
    <property type="molecule type" value="Genomic_DNA"/>
</dbReference>
<dbReference type="GO" id="GO:0005634">
    <property type="term" value="C:nucleus"/>
    <property type="evidence" value="ECO:0007669"/>
    <property type="project" value="UniProtKB-SubCell"/>
</dbReference>
<protein>
    <submittedName>
        <fullName evidence="8">Mis6-domain-containing protein</fullName>
    </submittedName>
</protein>
<evidence type="ECO:0000256" key="6">
    <source>
        <dbReference type="ARBA" id="ARBA00023328"/>
    </source>
</evidence>
<dbReference type="PANTHER" id="PTHR48208:SF2">
    <property type="entry name" value="CENTROMERE PROTEIN I"/>
    <property type="match status" value="1"/>
</dbReference>
<keyword evidence="9" id="KW-1185">Reference proteome</keyword>
<keyword evidence="6" id="KW-0137">Centromere</keyword>
<evidence type="ECO:0000256" key="2">
    <source>
        <dbReference type="ARBA" id="ARBA00004584"/>
    </source>
</evidence>
<evidence type="ECO:0000256" key="4">
    <source>
        <dbReference type="ARBA" id="ARBA00022454"/>
    </source>
</evidence>
<dbReference type="OrthoDB" id="6347512at2759"/>
<comment type="caution">
    <text evidence="8">The sequence shown here is derived from an EMBL/GenBank/DDBJ whole genome shotgun (WGS) entry which is preliminary data.</text>
</comment>
<dbReference type="InterPro" id="IPR012485">
    <property type="entry name" value="CENP-I"/>
</dbReference>
<sequence>MDTATMNSISDNDFASSIDYDVFATTTDPAQKPEDMNISQHNVDDHINYALEKTLSSLQISNVTSRAALLLPRTSVPEKLILCIYGNLACRRCEPHTMQALLKWVVSIYDLIDGKEQINKMYCVLFYYLNIEQLRPQLCHLLFMMTKKVHVKPYRVRFLLDLAEKVEAEPELRTLIKLFQSFNSEIVMPKKYKWSRGTAFYRIDTAFEDDLIKLRKLWRNDTTPVTPVVSSDLLSQEELDHEESTTSQTDKPRKRQRRVAFNQPAVKSLNIGIDTAELLTYVDQESIPKLISEFLSNRMVQHAIICKPNDVVIPRMCDILAQRLMDLLYWNRQTPKSLALLKDLLHRILKLARLSKAHIPVVETFLERYLKSWNGFDCVDEIFELLTYIKPSSFPDIFESFLKPLSQLYCISDVRWKAKLILCYKDWLKHWALLDWHRHADRRNATLKEGTEMAVDNLAWLFQGLSFNVNYFNVMQQLIYHVDRLCVQGLVLEQDHALLQHASLSFFEFTASISLQHDIPTIIIPAASLVYRSFFSANAMAVSRICGILYNYQLSFQDNDRKVDDWMDKNSEQYLEHFNMYVMDICNCLWRNLAFERSSEDTTAFSLVDETIRGFREKCEQRGDSLHLLFSLTHSSAFVSYSKHFMDLKTQELGLPKQSNEPVTVDTVQTLVDVDGEAMTYMDYRVEYLDYLKDLGFRGVHDLLYACMASLIERKQMDQEGSVETVESSVSEVAKN</sequence>
<reference evidence="8 9" key="1">
    <citation type="submission" date="2016-07" db="EMBL/GenBank/DDBJ databases">
        <title>Pervasive Adenine N6-methylation of Active Genes in Fungi.</title>
        <authorList>
            <consortium name="DOE Joint Genome Institute"/>
            <person name="Mondo S.J."/>
            <person name="Dannebaum R.O."/>
            <person name="Kuo R.C."/>
            <person name="Labutti K."/>
            <person name="Haridas S."/>
            <person name="Kuo A."/>
            <person name="Salamov A."/>
            <person name="Ahrendt S.R."/>
            <person name="Lipzen A."/>
            <person name="Sullivan W."/>
            <person name="Andreopoulos W.B."/>
            <person name="Clum A."/>
            <person name="Lindquist E."/>
            <person name="Daum C."/>
            <person name="Ramamoorthy G.K."/>
            <person name="Gryganskyi A."/>
            <person name="Culley D."/>
            <person name="Magnuson J.K."/>
            <person name="James T.Y."/>
            <person name="O'Malley M.A."/>
            <person name="Stajich J.E."/>
            <person name="Spatafora J.W."/>
            <person name="Visel A."/>
            <person name="Grigoriev I.V."/>
        </authorList>
    </citation>
    <scope>NUCLEOTIDE SEQUENCE [LARGE SCALE GENOMIC DNA]</scope>
    <source>
        <strain evidence="8 9">NRRL 1336</strain>
    </source>
</reference>
<dbReference type="GO" id="GO:0034080">
    <property type="term" value="P:CENP-A containing chromatin assembly"/>
    <property type="evidence" value="ECO:0007669"/>
    <property type="project" value="TreeGrafter"/>
</dbReference>
<evidence type="ECO:0000256" key="5">
    <source>
        <dbReference type="ARBA" id="ARBA00023242"/>
    </source>
</evidence>
<accession>A0A1X2I2K1</accession>
<evidence type="ECO:0000313" key="9">
    <source>
        <dbReference type="Proteomes" id="UP000193560"/>
    </source>
</evidence>
<organism evidence="8 9">
    <name type="scientific">Absidia repens</name>
    <dbReference type="NCBI Taxonomy" id="90262"/>
    <lineage>
        <taxon>Eukaryota</taxon>
        <taxon>Fungi</taxon>
        <taxon>Fungi incertae sedis</taxon>
        <taxon>Mucoromycota</taxon>
        <taxon>Mucoromycotina</taxon>
        <taxon>Mucoromycetes</taxon>
        <taxon>Mucorales</taxon>
        <taxon>Cunninghamellaceae</taxon>
        <taxon>Absidia</taxon>
    </lineage>
</organism>
<dbReference type="STRING" id="90262.A0A1X2I2K1"/>
<gene>
    <name evidence="8" type="ORF">BCR42DRAFT_148705</name>
</gene>
<comment type="subcellular location">
    <subcellularLocation>
        <location evidence="2">Chromosome</location>
        <location evidence="2">Centromere</location>
    </subcellularLocation>
    <subcellularLocation>
        <location evidence="1">Nucleus</location>
    </subcellularLocation>
</comment>
<dbReference type="AlphaFoldDB" id="A0A1X2I2K1"/>
<evidence type="ECO:0000256" key="1">
    <source>
        <dbReference type="ARBA" id="ARBA00004123"/>
    </source>
</evidence>